<dbReference type="RefSeq" id="WP_109325051.1">
    <property type="nucleotide sequence ID" value="NZ_CP029346.1"/>
</dbReference>
<dbReference type="Gene3D" id="3.60.20.10">
    <property type="entry name" value="Glutamine Phosphoribosylpyrophosphate, subunit 1, domain 1"/>
    <property type="match status" value="1"/>
</dbReference>
<sequence>MKFRIILLSLCLIFFGTNLCQAIEINPNQLNAWKAQSKRVKIIRDEYGVPHIYGKSDADAVFGLLYAQCEDDFMRVEMNYIEKLGRKAEVFGPSELANDLYIRLIISQEEAKQEYQTSPLWLKKLLQAYADGINYYLYKHPEVKPALLSHFEPWYPLLWTDGSIGAISTGSVNQAEVAKFYGLSGNKLSYIKKNPLDPEADLTGSNGFAVGPAKSRSGNSLFYINPHVTFYFRPEVHVNSEQGLHVYGAVTWGQFFVYQGFNQFGGWMHTSSQVDVADNYAETTREGKQGREYLLDGKWLPIKEQRIVLQAKGQPALSIPVYFNHRGPIMAERNGKWISVKSYNRSIKSLIQSWARTKTRSFEEFQSVMNMRANTSNNTVYAGKNGRIAYWHGNFVPKRQPEIDWSLVQDGTKSSLDWKGLHPLKEIVQSIDPASGWIQNCNSTPFTVSGFSSPQKSKYPVYMAPDAENFRDRNAFRLFSTSAKLNLDELIHLGYNRKLTAFELLIPALVKAGESRNMTNSSAFFKWAIDTLKRWDYHARLNSVAQTLAIQWGQKMLLKIPRKQMFGGEIDLIQSIEAYIASGKGEEMCQVLEIDLQDLNKNWGTWQVAWGELNRLQRIGNQVELAFDDAQASYPVPFASSTWGMLPSYNSKAFSNTKKWYGVNGNSFICAVEFGPKIKAKSLLAGGQSGDVHSPHFFDQGQQYAEGKFKDVHFYIEDVLKHQKSAYHP</sequence>
<evidence type="ECO:0000256" key="4">
    <source>
        <dbReference type="ARBA" id="ARBA00023145"/>
    </source>
</evidence>
<dbReference type="GO" id="GO:0017000">
    <property type="term" value="P:antibiotic biosynthetic process"/>
    <property type="evidence" value="ECO:0007669"/>
    <property type="project" value="InterPro"/>
</dbReference>
<dbReference type="InterPro" id="IPR002692">
    <property type="entry name" value="S45"/>
</dbReference>
<evidence type="ECO:0000256" key="7">
    <source>
        <dbReference type="SAM" id="SignalP"/>
    </source>
</evidence>
<evidence type="ECO:0000256" key="6">
    <source>
        <dbReference type="PIRSR" id="PIRSR001227-2"/>
    </source>
</evidence>
<dbReference type="Pfam" id="PF01804">
    <property type="entry name" value="Penicil_amidase"/>
    <property type="match status" value="1"/>
</dbReference>
<dbReference type="AlphaFoldDB" id="A0A2S2DVI0"/>
<feature type="binding site" evidence="6">
    <location>
        <position position="275"/>
    </location>
    <ligand>
        <name>Ca(2+)</name>
        <dbReference type="ChEBI" id="CHEBI:29108"/>
    </ligand>
</feature>
<evidence type="ECO:0000256" key="5">
    <source>
        <dbReference type="PIRSR" id="PIRSR001227-1"/>
    </source>
</evidence>
<keyword evidence="4" id="KW-0865">Zymogen</keyword>
<keyword evidence="3 8" id="KW-0378">Hydrolase</keyword>
<dbReference type="EC" id="3.5.1.11" evidence="8"/>
<dbReference type="Gene3D" id="1.10.1400.10">
    <property type="match status" value="1"/>
</dbReference>
<evidence type="ECO:0000313" key="8">
    <source>
        <dbReference type="EMBL" id="AWL09411.1"/>
    </source>
</evidence>
<dbReference type="Gene3D" id="1.10.439.10">
    <property type="entry name" value="Penicillin Amidohydrolase, domain 1"/>
    <property type="match status" value="1"/>
</dbReference>
<name>A0A2S2DVI0_9BACT</name>
<dbReference type="GO" id="GO:0046872">
    <property type="term" value="F:metal ion binding"/>
    <property type="evidence" value="ECO:0007669"/>
    <property type="project" value="UniProtKB-KW"/>
</dbReference>
<evidence type="ECO:0000256" key="1">
    <source>
        <dbReference type="ARBA" id="ARBA00006586"/>
    </source>
</evidence>
<evidence type="ECO:0000313" key="9">
    <source>
        <dbReference type="Proteomes" id="UP000245468"/>
    </source>
</evidence>
<gene>
    <name evidence="8" type="ORF">HME7025_01556</name>
</gene>
<dbReference type="GO" id="GO:0008953">
    <property type="term" value="F:penicillin amidase activity"/>
    <property type="evidence" value="ECO:0007669"/>
    <property type="project" value="UniProtKB-EC"/>
</dbReference>
<organism evidence="8 9">
    <name type="scientific">Aquirufa nivalisilvae</name>
    <dbReference type="NCBI Taxonomy" id="2516557"/>
    <lineage>
        <taxon>Bacteria</taxon>
        <taxon>Pseudomonadati</taxon>
        <taxon>Bacteroidota</taxon>
        <taxon>Cytophagia</taxon>
        <taxon>Cytophagales</taxon>
        <taxon>Flectobacillaceae</taxon>
        <taxon>Aquirufa</taxon>
    </lineage>
</organism>
<comment type="similarity">
    <text evidence="1">Belongs to the peptidase S45 family.</text>
</comment>
<feature type="chain" id="PRO_5015651504" evidence="7">
    <location>
        <begin position="23"/>
        <end position="729"/>
    </location>
</feature>
<feature type="signal peptide" evidence="7">
    <location>
        <begin position="1"/>
        <end position="22"/>
    </location>
</feature>
<feature type="active site" description="Nucleophile" evidence="5">
    <location>
        <position position="205"/>
    </location>
</feature>
<accession>A0A2S2DVI0</accession>
<dbReference type="KEGG" id="psez:HME7025_01556"/>
<protein>
    <submittedName>
        <fullName evidence="8">Penicillin amidase</fullName>
        <ecNumber evidence="8">3.5.1.11</ecNumber>
    </submittedName>
</protein>
<keyword evidence="6" id="KW-0106">Calcium</keyword>
<dbReference type="InterPro" id="IPR023343">
    <property type="entry name" value="Penicillin_amidase_dom1"/>
</dbReference>
<keyword evidence="6" id="KW-0479">Metal-binding</keyword>
<dbReference type="InterPro" id="IPR043147">
    <property type="entry name" value="Penicillin_amidase_A-knob"/>
</dbReference>
<dbReference type="InterPro" id="IPR014395">
    <property type="entry name" value="Pen/GL7ACA/AHL_acylase"/>
</dbReference>
<dbReference type="SUPFAM" id="SSF56235">
    <property type="entry name" value="N-terminal nucleophile aminohydrolases (Ntn hydrolases)"/>
    <property type="match status" value="1"/>
</dbReference>
<dbReference type="PANTHER" id="PTHR34218">
    <property type="entry name" value="PEPTIDASE S45 PENICILLIN AMIDASE"/>
    <property type="match status" value="1"/>
</dbReference>
<keyword evidence="2 7" id="KW-0732">Signal</keyword>
<keyword evidence="9" id="KW-1185">Reference proteome</keyword>
<comment type="cofactor">
    <cofactor evidence="6">
        <name>Ca(2+)</name>
        <dbReference type="ChEBI" id="CHEBI:29108"/>
    </cofactor>
    <text evidence="6">Binds 1 Ca(2+) ion per dimer.</text>
</comment>
<evidence type="ECO:0000256" key="3">
    <source>
        <dbReference type="ARBA" id="ARBA00022801"/>
    </source>
</evidence>
<dbReference type="InterPro" id="IPR043146">
    <property type="entry name" value="Penicillin_amidase_N_B-knob"/>
</dbReference>
<dbReference type="PANTHER" id="PTHR34218:SF3">
    <property type="entry name" value="ACYL-HOMOSERINE LACTONE ACYLASE PVDQ"/>
    <property type="match status" value="1"/>
</dbReference>
<dbReference type="OrthoDB" id="9759796at2"/>
<reference evidence="9" key="1">
    <citation type="submission" date="2018-05" db="EMBL/GenBank/DDBJ databases">
        <title>Pseudarcicella sp. HME7025 Genome sequencing and assembly.</title>
        <authorList>
            <person name="Kim H."/>
            <person name="Kang H."/>
            <person name="Joh K."/>
        </authorList>
    </citation>
    <scope>NUCLEOTIDE SEQUENCE [LARGE SCALE GENOMIC DNA]</scope>
    <source>
        <strain evidence="9">HME7025</strain>
    </source>
</reference>
<evidence type="ECO:0000256" key="2">
    <source>
        <dbReference type="ARBA" id="ARBA00022729"/>
    </source>
</evidence>
<proteinExistence type="inferred from homology"/>
<dbReference type="InterPro" id="IPR029055">
    <property type="entry name" value="Ntn_hydrolases_N"/>
</dbReference>
<dbReference type="Gene3D" id="2.30.120.10">
    <property type="match status" value="1"/>
</dbReference>
<dbReference type="EMBL" id="CP029346">
    <property type="protein sequence ID" value="AWL09411.1"/>
    <property type="molecule type" value="Genomic_DNA"/>
</dbReference>
<dbReference type="PIRSF" id="PIRSF001227">
    <property type="entry name" value="Pen_acylase"/>
    <property type="match status" value="1"/>
</dbReference>
<dbReference type="Proteomes" id="UP000245468">
    <property type="component" value="Chromosome"/>
</dbReference>
<feature type="binding site" evidence="6">
    <location>
        <position position="278"/>
    </location>
    <ligand>
        <name>Ca(2+)</name>
        <dbReference type="ChEBI" id="CHEBI:29108"/>
    </ligand>
</feature>